<evidence type="ECO:0000313" key="1">
    <source>
        <dbReference type="EMBL" id="MDT2601019.1"/>
    </source>
</evidence>
<proteinExistence type="predicted"/>
<sequence length="123" mass="13409">MKTNNEMIEQHIEDLQQLVNGTKAGLVLAYTSPESDGETQVLSVGGSMSQAANYLAIQDALARDAENSKGCDCSGCSALRDIAAGEITFDDYLKSEEKPTHTFVIETPEDFQNAFNRIFKGEI</sequence>
<protein>
    <submittedName>
        <fullName evidence="1">Uncharacterized protein</fullName>
    </submittedName>
</protein>
<name>A0ABU3F1M1_9ENTE</name>
<organism evidence="1 2">
    <name type="scientific">Enterococcus hulanensis</name>
    <dbReference type="NCBI Taxonomy" id="2559929"/>
    <lineage>
        <taxon>Bacteria</taxon>
        <taxon>Bacillati</taxon>
        <taxon>Bacillota</taxon>
        <taxon>Bacilli</taxon>
        <taxon>Lactobacillales</taxon>
        <taxon>Enterococcaceae</taxon>
        <taxon>Enterococcus</taxon>
    </lineage>
</organism>
<reference evidence="1 2" key="1">
    <citation type="submission" date="2023-03" db="EMBL/GenBank/DDBJ databases">
        <authorList>
            <person name="Shen W."/>
            <person name="Cai J."/>
        </authorList>
    </citation>
    <scope>NUCLEOTIDE SEQUENCE [LARGE SCALE GENOMIC DNA]</scope>
    <source>
        <strain evidence="1 2">D6-4</strain>
    </source>
</reference>
<gene>
    <name evidence="1" type="ORF">P7D85_14630</name>
</gene>
<dbReference type="RefSeq" id="WP_311822491.1">
    <property type="nucleotide sequence ID" value="NZ_JARPYH010000005.1"/>
</dbReference>
<evidence type="ECO:0000313" key="2">
    <source>
        <dbReference type="Proteomes" id="UP001252875"/>
    </source>
</evidence>
<keyword evidence="2" id="KW-1185">Reference proteome</keyword>
<comment type="caution">
    <text evidence="1">The sequence shown here is derived from an EMBL/GenBank/DDBJ whole genome shotgun (WGS) entry which is preliminary data.</text>
</comment>
<accession>A0ABU3F1M1</accession>
<dbReference type="Proteomes" id="UP001252875">
    <property type="component" value="Unassembled WGS sequence"/>
</dbReference>
<dbReference type="EMBL" id="JARPYI010000009">
    <property type="protein sequence ID" value="MDT2601019.1"/>
    <property type="molecule type" value="Genomic_DNA"/>
</dbReference>